<dbReference type="EMBL" id="CAJNOL010000356">
    <property type="protein sequence ID" value="CAF1025115.1"/>
    <property type="molecule type" value="Genomic_DNA"/>
</dbReference>
<proteinExistence type="predicted"/>
<evidence type="ECO:0000313" key="5">
    <source>
        <dbReference type="Proteomes" id="UP000663870"/>
    </source>
</evidence>
<feature type="region of interest" description="Disordered" evidence="1">
    <location>
        <begin position="1"/>
        <end position="26"/>
    </location>
</feature>
<comment type="caution">
    <text evidence="2">The sequence shown here is derived from an EMBL/GenBank/DDBJ whole genome shotgun (WGS) entry which is preliminary data.</text>
</comment>
<sequence length="287" mass="33737">MMTTSITKTKENISYEKSKSSNHHRKERLLSIVQKNNDWLSNDLSKEMTHLFNSINNICHQQYVTLDDILNSSNSNSTLGKIYQLFLSLRNNKDNLLNEKIFENFILKKTQGLITKLNQKNKHSMNFIEFIKRIDLIAKENHLSKEYLYEKLLHRTFLINNQDQNNNALDYSLISQNLLLNEYNNDLSRLKNYFITHTEKSKDNSHYQMTCSTFIQCICQHIKLNKIDIRLQLNALFCQIQSSLVNQGLYIPASLTIDFHGFILCLQQIARTFNINLRILIKNLINT</sequence>
<organism evidence="2 4">
    <name type="scientific">Rotaria sordida</name>
    <dbReference type="NCBI Taxonomy" id="392033"/>
    <lineage>
        <taxon>Eukaryota</taxon>
        <taxon>Metazoa</taxon>
        <taxon>Spiralia</taxon>
        <taxon>Gnathifera</taxon>
        <taxon>Rotifera</taxon>
        <taxon>Eurotatoria</taxon>
        <taxon>Bdelloidea</taxon>
        <taxon>Philodinida</taxon>
        <taxon>Philodinidae</taxon>
        <taxon>Rotaria</taxon>
    </lineage>
</organism>
<evidence type="ECO:0000256" key="1">
    <source>
        <dbReference type="SAM" id="MobiDB-lite"/>
    </source>
</evidence>
<accession>A0A813YTL4</accession>
<protein>
    <submittedName>
        <fullName evidence="2">Uncharacterized protein</fullName>
    </submittedName>
</protein>
<name>A0A813YTL4_9BILA</name>
<dbReference type="AlphaFoldDB" id="A0A813YTL4"/>
<evidence type="ECO:0000313" key="2">
    <source>
        <dbReference type="EMBL" id="CAF0888955.1"/>
    </source>
</evidence>
<reference evidence="2" key="1">
    <citation type="submission" date="2021-02" db="EMBL/GenBank/DDBJ databases">
        <authorList>
            <person name="Nowell W R."/>
        </authorList>
    </citation>
    <scope>NUCLEOTIDE SEQUENCE</scope>
</reference>
<dbReference type="EMBL" id="CAJNOH010000124">
    <property type="protein sequence ID" value="CAF0888955.1"/>
    <property type="molecule type" value="Genomic_DNA"/>
</dbReference>
<dbReference type="Proteomes" id="UP000663870">
    <property type="component" value="Unassembled WGS sequence"/>
</dbReference>
<feature type="compositionally biased region" description="Basic and acidic residues" evidence="1">
    <location>
        <begin position="8"/>
        <end position="19"/>
    </location>
</feature>
<keyword evidence="5" id="KW-1185">Reference proteome</keyword>
<evidence type="ECO:0000313" key="4">
    <source>
        <dbReference type="Proteomes" id="UP000663854"/>
    </source>
</evidence>
<dbReference type="Proteomes" id="UP000663854">
    <property type="component" value="Unassembled WGS sequence"/>
</dbReference>
<evidence type="ECO:0000313" key="3">
    <source>
        <dbReference type="EMBL" id="CAF1025115.1"/>
    </source>
</evidence>
<gene>
    <name evidence="3" type="ORF">JXQ802_LOCUS15357</name>
    <name evidence="2" type="ORF">PYM288_LOCUS8929</name>
</gene>